<organism evidence="1">
    <name type="scientific">Pinus koraiensis</name>
    <name type="common">Korean pine</name>
    <dbReference type="NCBI Taxonomy" id="88728"/>
    <lineage>
        <taxon>Eukaryota</taxon>
        <taxon>Viridiplantae</taxon>
        <taxon>Streptophyta</taxon>
        <taxon>Embryophyta</taxon>
        <taxon>Tracheophyta</taxon>
        <taxon>Spermatophyta</taxon>
        <taxon>Pinopsida</taxon>
        <taxon>Pinidae</taxon>
        <taxon>Conifers I</taxon>
        <taxon>Pinales</taxon>
        <taxon>Pinaceae</taxon>
        <taxon>Pinus</taxon>
        <taxon>Pinus subgen. Strobus</taxon>
    </lineage>
</organism>
<geneLocation type="chloroplast" evidence="1"/>
<dbReference type="GeneID" id="806910"/>
<dbReference type="EMBL" id="AY228468">
    <property type="protein sequence ID" value="AAO74106.1"/>
    <property type="molecule type" value="Genomic_DNA"/>
</dbReference>
<proteinExistence type="predicted"/>
<keyword evidence="1" id="KW-0934">Plastid</keyword>
<dbReference type="RefSeq" id="NP_817261.1">
    <property type="nucleotide sequence ID" value="NC_004677.2"/>
</dbReference>
<accession>Q85WW3</accession>
<sequence length="57" mass="6815">MIKRYTMNWGQFFIHHPFKKKLGSEDSLLEQIFETGPNRFNIGKCMIARSRVFRVPI</sequence>
<reference evidence="1" key="1">
    <citation type="submission" date="2007-04" db="EMBL/GenBank/DDBJ databases">
        <authorList>
            <person name="Noh E.W."/>
            <person name="Lee J.S."/>
            <person name="Choi Y.I."/>
            <person name="Han M.S."/>
            <person name="Yi Y.S."/>
            <person name="Han S.U."/>
        </authorList>
    </citation>
    <scope>NUCLEOTIDE SEQUENCE</scope>
</reference>
<protein>
    <submittedName>
        <fullName evidence="1">ORF57g</fullName>
    </submittedName>
</protein>
<name>Q85WW3_PINKO</name>
<evidence type="ECO:0000313" key="1">
    <source>
        <dbReference type="EMBL" id="AAO74106.1"/>
    </source>
</evidence>
<dbReference type="AlphaFoldDB" id="Q85WW3"/>
<keyword evidence="1" id="KW-0150">Chloroplast</keyword>